<feature type="transmembrane region" description="Helical" evidence="6">
    <location>
        <begin position="555"/>
        <end position="574"/>
    </location>
</feature>
<evidence type="ECO:0000256" key="2">
    <source>
        <dbReference type="ARBA" id="ARBA00022741"/>
    </source>
</evidence>
<sequence length="676" mass="76878">MLASEHPCREFRPLEFGNPYDQYFRDICTLNEYAVNRDEISNDDNVRFAFDEFRGLVSVLNRKPNVCFLGRFDSGKSTLANTLMRTNALPARIAPHTAIPTIVRHVLDRPPEMKDEVYLLNGYLQISDWNNQAKIEKHLIASGSFDLLAKNTHKSDRSRHSKSLLALAFLDSPFLAACNVMDFPGYGHDKYDDEKAQQFELLADAIFYLSPIIGFLDAQDILRIGMIMDRLPDYEGQFPQYPLLGNLFVIATHADPENHDIKSVHTVFDSGASRLWRELGQFALKRKAARIGKNISEDDMKKRLHVFWKRKKEMCASFSDESKTFLSVSLPAVWRTRADIEIDKFKKKTLQTISGKIDAYQKRLGDLDQLETLYRQYRDAEPRRKHELRIKIQRMTNLMRKYAVESKEEFRVEFFKLTTEEKIEELIRQRYDEKQDAEKYALGHIYELIKDVLSSTLEPKTAYIMSETESFVREYRNQQELDGTTVLIDLGADDMATFLAGAAGVGGLGALASLGLVYGGAWLAAETTGMLAAIGTGAVNIGAAITAGLSSVLSVLTGPIGIALVAGLLLFAMFRGPWERRLAKTVRKKINEEKILDKLLNGIEQYWKDTEMAFLAGIEEMEKQRENSMDELRAQLDDPVKGEEKMRRILEVLNNANRFFSDVSWNPSTQSQRIGG</sequence>
<accession>A0A450XIK0</accession>
<dbReference type="EMBL" id="CAADFQ010000010">
    <property type="protein sequence ID" value="VFK29563.1"/>
    <property type="molecule type" value="Genomic_DNA"/>
</dbReference>
<dbReference type="InterPro" id="IPR027417">
    <property type="entry name" value="P-loop_NTPase"/>
</dbReference>
<dbReference type="PANTHER" id="PTHR10465:SF0">
    <property type="entry name" value="SARCALUMENIN"/>
    <property type="match status" value="1"/>
</dbReference>
<feature type="domain" description="Dynamin N-terminal" evidence="7">
    <location>
        <begin position="66"/>
        <end position="212"/>
    </location>
</feature>
<dbReference type="AlphaFoldDB" id="A0A450XIK0"/>
<keyword evidence="6" id="KW-0812">Transmembrane</keyword>
<evidence type="ECO:0000256" key="5">
    <source>
        <dbReference type="ARBA" id="ARBA00023136"/>
    </source>
</evidence>
<evidence type="ECO:0000259" key="7">
    <source>
        <dbReference type="Pfam" id="PF00350"/>
    </source>
</evidence>
<evidence type="ECO:0000256" key="1">
    <source>
        <dbReference type="ARBA" id="ARBA00004370"/>
    </source>
</evidence>
<dbReference type="Pfam" id="PF00350">
    <property type="entry name" value="Dynamin_N"/>
    <property type="match status" value="1"/>
</dbReference>
<keyword evidence="3" id="KW-0378">Hydrolase</keyword>
<dbReference type="Gene3D" id="3.40.50.300">
    <property type="entry name" value="P-loop containing nucleotide triphosphate hydrolases"/>
    <property type="match status" value="1"/>
</dbReference>
<evidence type="ECO:0000313" key="9">
    <source>
        <dbReference type="EMBL" id="VFK29563.1"/>
    </source>
</evidence>
<dbReference type="GO" id="GO:0005525">
    <property type="term" value="F:GTP binding"/>
    <property type="evidence" value="ECO:0007669"/>
    <property type="project" value="UniProtKB-KW"/>
</dbReference>
<evidence type="ECO:0000256" key="4">
    <source>
        <dbReference type="ARBA" id="ARBA00023134"/>
    </source>
</evidence>
<evidence type="ECO:0000313" key="8">
    <source>
        <dbReference type="EMBL" id="VFK28998.1"/>
    </source>
</evidence>
<proteinExistence type="predicted"/>
<protein>
    <submittedName>
        <fullName evidence="8">Dynamin family protein</fullName>
    </submittedName>
</protein>
<reference evidence="8" key="1">
    <citation type="submission" date="2019-02" db="EMBL/GenBank/DDBJ databases">
        <authorList>
            <person name="Gruber-Vodicka R. H."/>
            <person name="Seah K. B. B."/>
        </authorList>
    </citation>
    <scope>NUCLEOTIDE SEQUENCE</scope>
    <source>
        <strain evidence="8">BECK_BZ197</strain>
        <strain evidence="10">BECK_BZ198</strain>
        <strain evidence="9">BECK_BZ199</strain>
    </source>
</reference>
<feature type="transmembrane region" description="Helical" evidence="6">
    <location>
        <begin position="495"/>
        <end position="518"/>
    </location>
</feature>
<dbReference type="EMBL" id="CAADGH010000010">
    <property type="protein sequence ID" value="VFK74833.1"/>
    <property type="molecule type" value="Genomic_DNA"/>
</dbReference>
<keyword evidence="5 6" id="KW-0472">Membrane</keyword>
<dbReference type="GO" id="GO:0016020">
    <property type="term" value="C:membrane"/>
    <property type="evidence" value="ECO:0007669"/>
    <property type="project" value="UniProtKB-SubCell"/>
</dbReference>
<dbReference type="PANTHER" id="PTHR10465">
    <property type="entry name" value="TRANSMEMBRANE GTPASE FZO1"/>
    <property type="match status" value="1"/>
</dbReference>
<evidence type="ECO:0000256" key="6">
    <source>
        <dbReference type="SAM" id="Phobius"/>
    </source>
</evidence>
<evidence type="ECO:0000256" key="3">
    <source>
        <dbReference type="ARBA" id="ARBA00022801"/>
    </source>
</evidence>
<comment type="subcellular location">
    <subcellularLocation>
        <location evidence="1">Membrane</location>
    </subcellularLocation>
</comment>
<feature type="transmembrane region" description="Helical" evidence="6">
    <location>
        <begin position="530"/>
        <end position="549"/>
    </location>
</feature>
<name>A0A450XIK0_9GAMM</name>
<keyword evidence="2" id="KW-0547">Nucleotide-binding</keyword>
<dbReference type="InterPro" id="IPR027094">
    <property type="entry name" value="Mitofusin_fam"/>
</dbReference>
<keyword evidence="6" id="KW-1133">Transmembrane helix</keyword>
<keyword evidence="4" id="KW-0342">GTP-binding</keyword>
<evidence type="ECO:0000313" key="10">
    <source>
        <dbReference type="EMBL" id="VFK74833.1"/>
    </source>
</evidence>
<organism evidence="8">
    <name type="scientific">Candidatus Kentrum sp. MB</name>
    <dbReference type="NCBI Taxonomy" id="2138164"/>
    <lineage>
        <taxon>Bacteria</taxon>
        <taxon>Pseudomonadati</taxon>
        <taxon>Pseudomonadota</taxon>
        <taxon>Gammaproteobacteria</taxon>
        <taxon>Candidatus Kentrum</taxon>
    </lineage>
</organism>
<gene>
    <name evidence="8" type="ORF">BECKMB1821G_GA0114241_104413</name>
    <name evidence="10" type="ORF">BECKMB1821H_GA0114242_101061</name>
    <name evidence="9" type="ORF">BECKMB1821I_GA0114274_101061</name>
</gene>
<dbReference type="SUPFAM" id="SSF52540">
    <property type="entry name" value="P-loop containing nucleoside triphosphate hydrolases"/>
    <property type="match status" value="1"/>
</dbReference>
<dbReference type="EMBL" id="CAADFO010000044">
    <property type="protein sequence ID" value="VFK28998.1"/>
    <property type="molecule type" value="Genomic_DNA"/>
</dbReference>
<dbReference type="InterPro" id="IPR045063">
    <property type="entry name" value="Dynamin_N"/>
</dbReference>
<dbReference type="GO" id="GO:0003924">
    <property type="term" value="F:GTPase activity"/>
    <property type="evidence" value="ECO:0007669"/>
    <property type="project" value="InterPro"/>
</dbReference>